<dbReference type="SUPFAM" id="SSF103506">
    <property type="entry name" value="Mitochondrial carrier"/>
    <property type="match status" value="1"/>
</dbReference>
<evidence type="ECO:0000256" key="7">
    <source>
        <dbReference type="ARBA" id="ARBA00023128"/>
    </source>
</evidence>
<sequence>MSDLSLQAGSPAAPPTAQSAKELLAGSIGGMVQVLTGQPFDTVKVRLQTQSIEAPSYTGVVDCASKTLKNEGLLGFYKGTLTPLVGIGACVSIQFGALEAMKRLLAGSNKDGAQSLSLPQLYLAGAVSGVANSVLSGPIEHIRTRLQIQSASNKIYNGPLDLVGKVAKQYGVSALFKGQCVTLIREFHGYGIYFSVYEYLMQRTMASHGVKRSQVSSWHQLLFGAASGYMLWIFIYPVDVIKSKIQTDSFDKTQQKYKGMIDCYSKVVAQEGFAGLYRGFWACMLRAGPANAATFAAYEMAMNFLGR</sequence>
<dbReference type="Pfam" id="PF00153">
    <property type="entry name" value="Mito_carr"/>
    <property type="match status" value="3"/>
</dbReference>
<evidence type="ECO:0000313" key="12">
    <source>
        <dbReference type="Proteomes" id="UP001648503"/>
    </source>
</evidence>
<keyword evidence="8 9" id="KW-0472">Membrane</keyword>
<keyword evidence="4 9" id="KW-0812">Transmembrane</keyword>
<reference evidence="11 12" key="1">
    <citation type="submission" date="2021-02" db="EMBL/GenBank/DDBJ databases">
        <title>Variation within the Batrachochytrium salamandrivorans European outbreak.</title>
        <authorList>
            <person name="Kelly M."/>
            <person name="Pasmans F."/>
            <person name="Shea T.P."/>
            <person name="Munoz J.F."/>
            <person name="Carranza S."/>
            <person name="Cuomo C.A."/>
            <person name="Martel A."/>
        </authorList>
    </citation>
    <scope>NUCLEOTIDE SEQUENCE [LARGE SCALE GENOMIC DNA]</scope>
    <source>
        <strain evidence="11 12">AMFP18/2</strain>
    </source>
</reference>
<keyword evidence="5" id="KW-0677">Repeat</keyword>
<dbReference type="InterPro" id="IPR050567">
    <property type="entry name" value="Mitochondrial_Carrier"/>
</dbReference>
<dbReference type="EMBL" id="JAFCIX010000433">
    <property type="protein sequence ID" value="KAH6590375.1"/>
    <property type="molecule type" value="Genomic_DNA"/>
</dbReference>
<dbReference type="PROSITE" id="PS50920">
    <property type="entry name" value="SOLCAR"/>
    <property type="match status" value="3"/>
</dbReference>
<keyword evidence="6" id="KW-1133">Transmembrane helix</keyword>
<dbReference type="Gene3D" id="1.50.40.10">
    <property type="entry name" value="Mitochondrial carrier domain"/>
    <property type="match status" value="2"/>
</dbReference>
<accession>A0ABQ8F4B2</accession>
<evidence type="ECO:0000256" key="4">
    <source>
        <dbReference type="ARBA" id="ARBA00022692"/>
    </source>
</evidence>
<comment type="caution">
    <text evidence="11">The sequence shown here is derived from an EMBL/GenBank/DDBJ whole genome shotgun (WGS) entry which is preliminary data.</text>
</comment>
<keyword evidence="3 10" id="KW-0813">Transport</keyword>
<gene>
    <name evidence="11" type="ORF">BASA50_009350</name>
</gene>
<dbReference type="PANTHER" id="PTHR45624:SF12">
    <property type="entry name" value="MITOCHONDRIAL ORNITHINE TRANSPORTER 1"/>
    <property type="match status" value="1"/>
</dbReference>
<dbReference type="PRINTS" id="PR00926">
    <property type="entry name" value="MITOCARRIER"/>
</dbReference>
<comment type="similarity">
    <text evidence="2 10">Belongs to the mitochondrial carrier (TC 2.A.29) family.</text>
</comment>
<evidence type="ECO:0000256" key="9">
    <source>
        <dbReference type="PROSITE-ProRule" id="PRU00282"/>
    </source>
</evidence>
<feature type="repeat" description="Solcar" evidence="9">
    <location>
        <begin position="116"/>
        <end position="203"/>
    </location>
</feature>
<keyword evidence="12" id="KW-1185">Reference proteome</keyword>
<evidence type="ECO:0000256" key="6">
    <source>
        <dbReference type="ARBA" id="ARBA00022989"/>
    </source>
</evidence>
<dbReference type="InterPro" id="IPR002067">
    <property type="entry name" value="MCP"/>
</dbReference>
<dbReference type="Proteomes" id="UP001648503">
    <property type="component" value="Unassembled WGS sequence"/>
</dbReference>
<dbReference type="InterPro" id="IPR023395">
    <property type="entry name" value="MCP_dom_sf"/>
</dbReference>
<evidence type="ECO:0000256" key="8">
    <source>
        <dbReference type="ARBA" id="ARBA00023136"/>
    </source>
</evidence>
<feature type="repeat" description="Solcar" evidence="9">
    <location>
        <begin position="215"/>
        <end position="304"/>
    </location>
</feature>
<organism evidence="11 12">
    <name type="scientific">Batrachochytrium salamandrivorans</name>
    <dbReference type="NCBI Taxonomy" id="1357716"/>
    <lineage>
        <taxon>Eukaryota</taxon>
        <taxon>Fungi</taxon>
        <taxon>Fungi incertae sedis</taxon>
        <taxon>Chytridiomycota</taxon>
        <taxon>Chytridiomycota incertae sedis</taxon>
        <taxon>Chytridiomycetes</taxon>
        <taxon>Rhizophydiales</taxon>
        <taxon>Rhizophydiales incertae sedis</taxon>
        <taxon>Batrachochytrium</taxon>
    </lineage>
</organism>
<evidence type="ECO:0000256" key="2">
    <source>
        <dbReference type="ARBA" id="ARBA00006375"/>
    </source>
</evidence>
<dbReference type="PANTHER" id="PTHR45624">
    <property type="entry name" value="MITOCHONDRIAL BASIC AMINO ACIDS TRANSPORTER-RELATED"/>
    <property type="match status" value="1"/>
</dbReference>
<protein>
    <submittedName>
        <fullName evidence="11">Uncharacterized protein</fullName>
    </submittedName>
</protein>
<comment type="subcellular location">
    <subcellularLocation>
        <location evidence="1">Mitochondrion membrane</location>
        <topology evidence="1">Multi-pass membrane protein</topology>
    </subcellularLocation>
</comment>
<name>A0ABQ8F4B2_9FUNG</name>
<feature type="repeat" description="Solcar" evidence="9">
    <location>
        <begin position="17"/>
        <end position="104"/>
    </location>
</feature>
<evidence type="ECO:0000256" key="5">
    <source>
        <dbReference type="ARBA" id="ARBA00022737"/>
    </source>
</evidence>
<keyword evidence="7" id="KW-0496">Mitochondrion</keyword>
<evidence type="ECO:0000256" key="1">
    <source>
        <dbReference type="ARBA" id="ARBA00004225"/>
    </source>
</evidence>
<evidence type="ECO:0000256" key="3">
    <source>
        <dbReference type="ARBA" id="ARBA00022448"/>
    </source>
</evidence>
<proteinExistence type="inferred from homology"/>
<dbReference type="InterPro" id="IPR018108">
    <property type="entry name" value="MCP_transmembrane"/>
</dbReference>
<evidence type="ECO:0000256" key="10">
    <source>
        <dbReference type="RuleBase" id="RU000488"/>
    </source>
</evidence>
<evidence type="ECO:0000313" key="11">
    <source>
        <dbReference type="EMBL" id="KAH6590375.1"/>
    </source>
</evidence>